<accession>A0A814UTG2</accession>
<organism evidence="2 3">
    <name type="scientific">Rotaria sordida</name>
    <dbReference type="NCBI Taxonomy" id="392033"/>
    <lineage>
        <taxon>Eukaryota</taxon>
        <taxon>Metazoa</taxon>
        <taxon>Spiralia</taxon>
        <taxon>Gnathifera</taxon>
        <taxon>Rotifera</taxon>
        <taxon>Eurotatoria</taxon>
        <taxon>Bdelloidea</taxon>
        <taxon>Philodinida</taxon>
        <taxon>Philodinidae</taxon>
        <taxon>Rotaria</taxon>
    </lineage>
</organism>
<evidence type="ECO:0000256" key="1">
    <source>
        <dbReference type="SAM" id="MobiDB-lite"/>
    </source>
</evidence>
<dbReference type="Proteomes" id="UP000663889">
    <property type="component" value="Unassembled WGS sequence"/>
</dbReference>
<name>A0A814UTG2_9BILA</name>
<sequence>MEKDFSTREGNQYLDDENDKMIDDSTATTTMTINKTNSTIVSIVPKEKKKKCRCYTRHRTKRKNLLTLFFAISTRKGEFKTGFERDGQICEQAMLVKKTVGIRYLVFLISKMDDSTVN</sequence>
<protein>
    <submittedName>
        <fullName evidence="2">Uncharacterized protein</fullName>
    </submittedName>
</protein>
<proteinExistence type="predicted"/>
<dbReference type="EMBL" id="CAJNOU010001263">
    <property type="protein sequence ID" value="CAF1178280.1"/>
    <property type="molecule type" value="Genomic_DNA"/>
</dbReference>
<feature type="region of interest" description="Disordered" evidence="1">
    <location>
        <begin position="1"/>
        <end position="20"/>
    </location>
</feature>
<evidence type="ECO:0000313" key="2">
    <source>
        <dbReference type="EMBL" id="CAF1178280.1"/>
    </source>
</evidence>
<evidence type="ECO:0000313" key="3">
    <source>
        <dbReference type="Proteomes" id="UP000663889"/>
    </source>
</evidence>
<dbReference type="AlphaFoldDB" id="A0A814UTG2"/>
<comment type="caution">
    <text evidence="2">The sequence shown here is derived from an EMBL/GenBank/DDBJ whole genome shotgun (WGS) entry which is preliminary data.</text>
</comment>
<reference evidence="2" key="1">
    <citation type="submission" date="2021-02" db="EMBL/GenBank/DDBJ databases">
        <authorList>
            <person name="Nowell W R."/>
        </authorList>
    </citation>
    <scope>NUCLEOTIDE SEQUENCE</scope>
</reference>
<gene>
    <name evidence="2" type="ORF">SEV965_LOCUS19906</name>
</gene>